<dbReference type="EMBL" id="RBAH01000009">
    <property type="protein sequence ID" value="RKN84101.1"/>
    <property type="molecule type" value="Genomic_DNA"/>
</dbReference>
<dbReference type="RefSeq" id="WP_120747836.1">
    <property type="nucleotide sequence ID" value="NZ_RBAH01000009.1"/>
</dbReference>
<proteinExistence type="predicted"/>
<keyword evidence="2" id="KW-1185">Reference proteome</keyword>
<evidence type="ECO:0008006" key="3">
    <source>
        <dbReference type="Google" id="ProtNLM"/>
    </source>
</evidence>
<evidence type="ECO:0000313" key="2">
    <source>
        <dbReference type="Proteomes" id="UP000282311"/>
    </source>
</evidence>
<comment type="caution">
    <text evidence="1">The sequence shown here is derived from an EMBL/GenBank/DDBJ whole genome shotgun (WGS) entry which is preliminary data.</text>
</comment>
<dbReference type="AlphaFoldDB" id="A0A3B0CGG0"/>
<sequence>MKGNEDYCLSAGPAHAHYVAIQSSVTLGHSHLVDFFTYPVNGTATDGHTHQYQGASRVASYEGQAHFHRISGETGPAIPLPDGSHYHSVDDRVNDEPFRFEGGSYRTVLTIPRHTHAYSGVTGPGIGYEPSGW</sequence>
<name>A0A3B0CGG0_9BACL</name>
<accession>A0A3B0CGG0</accession>
<dbReference type="Proteomes" id="UP000282311">
    <property type="component" value="Unassembled WGS sequence"/>
</dbReference>
<organism evidence="1 2">
    <name type="scientific">Paenibacillus ginsengarvi</name>
    <dbReference type="NCBI Taxonomy" id="400777"/>
    <lineage>
        <taxon>Bacteria</taxon>
        <taxon>Bacillati</taxon>
        <taxon>Bacillota</taxon>
        <taxon>Bacilli</taxon>
        <taxon>Bacillales</taxon>
        <taxon>Paenibacillaceae</taxon>
        <taxon>Paenibacillus</taxon>
    </lineage>
</organism>
<dbReference type="Pfam" id="PF12788">
    <property type="entry name" value="YmaF"/>
    <property type="match status" value="1"/>
</dbReference>
<gene>
    <name evidence="1" type="ORF">D7M11_13900</name>
</gene>
<dbReference type="InterPro" id="IPR024307">
    <property type="entry name" value="YmaF"/>
</dbReference>
<evidence type="ECO:0000313" key="1">
    <source>
        <dbReference type="EMBL" id="RKN84101.1"/>
    </source>
</evidence>
<dbReference type="OrthoDB" id="1682334at2"/>
<protein>
    <recommendedName>
        <fullName evidence="3">YmaF family protein</fullName>
    </recommendedName>
</protein>
<reference evidence="1 2" key="1">
    <citation type="journal article" date="2007" name="Int. J. Syst. Evol. Microbiol.">
        <title>Paenibacillus ginsengarvi sp. nov., isolated from soil from ginseng cultivation.</title>
        <authorList>
            <person name="Yoon M.H."/>
            <person name="Ten L.N."/>
            <person name="Im W.T."/>
        </authorList>
    </citation>
    <scope>NUCLEOTIDE SEQUENCE [LARGE SCALE GENOMIC DNA]</scope>
    <source>
        <strain evidence="1 2">KCTC 13059</strain>
    </source>
</reference>